<feature type="compositionally biased region" description="Basic and acidic residues" evidence="1">
    <location>
        <begin position="1"/>
        <end position="24"/>
    </location>
</feature>
<name>A0A8T0RMR6_PANVG</name>
<feature type="region of interest" description="Disordered" evidence="1">
    <location>
        <begin position="1"/>
        <end position="35"/>
    </location>
</feature>
<proteinExistence type="predicted"/>
<evidence type="ECO:0000313" key="2">
    <source>
        <dbReference type="EMBL" id="KAG2587561.1"/>
    </source>
</evidence>
<protein>
    <submittedName>
        <fullName evidence="2">Uncharacterized protein</fullName>
    </submittedName>
</protein>
<gene>
    <name evidence="2" type="ORF">PVAP13_5NG155643</name>
</gene>
<dbReference type="EMBL" id="CM029046">
    <property type="protein sequence ID" value="KAG2587561.1"/>
    <property type="molecule type" value="Genomic_DNA"/>
</dbReference>
<feature type="compositionally biased region" description="Low complexity" evidence="1">
    <location>
        <begin position="48"/>
        <end position="67"/>
    </location>
</feature>
<accession>A0A8T0RMR6</accession>
<reference evidence="2" key="1">
    <citation type="submission" date="2020-05" db="EMBL/GenBank/DDBJ databases">
        <title>WGS assembly of Panicum virgatum.</title>
        <authorList>
            <person name="Lovell J.T."/>
            <person name="Jenkins J."/>
            <person name="Shu S."/>
            <person name="Juenger T.E."/>
            <person name="Schmutz J."/>
        </authorList>
    </citation>
    <scope>NUCLEOTIDE SEQUENCE</scope>
    <source>
        <strain evidence="2">AP13</strain>
    </source>
</reference>
<evidence type="ECO:0000256" key="1">
    <source>
        <dbReference type="SAM" id="MobiDB-lite"/>
    </source>
</evidence>
<dbReference type="Proteomes" id="UP000823388">
    <property type="component" value="Chromosome 5N"/>
</dbReference>
<organism evidence="2 3">
    <name type="scientific">Panicum virgatum</name>
    <name type="common">Blackwell switchgrass</name>
    <dbReference type="NCBI Taxonomy" id="38727"/>
    <lineage>
        <taxon>Eukaryota</taxon>
        <taxon>Viridiplantae</taxon>
        <taxon>Streptophyta</taxon>
        <taxon>Embryophyta</taxon>
        <taxon>Tracheophyta</taxon>
        <taxon>Spermatophyta</taxon>
        <taxon>Magnoliopsida</taxon>
        <taxon>Liliopsida</taxon>
        <taxon>Poales</taxon>
        <taxon>Poaceae</taxon>
        <taxon>PACMAD clade</taxon>
        <taxon>Panicoideae</taxon>
        <taxon>Panicodae</taxon>
        <taxon>Paniceae</taxon>
        <taxon>Panicinae</taxon>
        <taxon>Panicum</taxon>
        <taxon>Panicum sect. Hiantes</taxon>
    </lineage>
</organism>
<evidence type="ECO:0000313" key="3">
    <source>
        <dbReference type="Proteomes" id="UP000823388"/>
    </source>
</evidence>
<comment type="caution">
    <text evidence="2">The sequence shown here is derived from an EMBL/GenBank/DDBJ whole genome shotgun (WGS) entry which is preliminary data.</text>
</comment>
<dbReference type="AlphaFoldDB" id="A0A8T0RMR6"/>
<keyword evidence="3" id="KW-1185">Reference proteome</keyword>
<feature type="region of interest" description="Disordered" evidence="1">
    <location>
        <begin position="48"/>
        <end position="107"/>
    </location>
</feature>
<sequence length="107" mass="10757">MRRDVFGGRAGGRRELSRAGEKSARAGKGLAARFCGPHPASRAAISLTAAPSSFSPSPTLTPTRRAPGFLGSPPGTGYDGSSSRGGPSQLPAAASSQQLRALPAEAP</sequence>